<keyword evidence="2" id="KW-1185">Reference proteome</keyword>
<organism evidence="1 2">
    <name type="scientific">Streptomonospora nanhaiensis</name>
    <dbReference type="NCBI Taxonomy" id="1323731"/>
    <lineage>
        <taxon>Bacteria</taxon>
        <taxon>Bacillati</taxon>
        <taxon>Actinomycetota</taxon>
        <taxon>Actinomycetes</taxon>
        <taxon>Streptosporangiales</taxon>
        <taxon>Nocardiopsidaceae</taxon>
        <taxon>Streptomonospora</taxon>
    </lineage>
</organism>
<sequence length="175" mass="18318">MSQRNPRRGLLGSIGTAVLGSLCLGGALAYGVAVGGSMTAPEPPAAADSEADRVSDLSTLSEAPVGDLRIQVVDEGHAYVQNLECTGDPDTDPGACAEIARVAAEWAEDDDQASADNPFAEVARGSVCTEREYGPQEAVITGTWQGEEVSTELNRANSCEEARWQRLRAVTAPLD</sequence>
<proteinExistence type="predicted"/>
<dbReference type="Gene3D" id="3.30.350.10">
    <property type="entry name" value="Subtilisin inhibitor-like"/>
    <property type="match status" value="1"/>
</dbReference>
<evidence type="ECO:0000313" key="2">
    <source>
        <dbReference type="Proteomes" id="UP000575985"/>
    </source>
</evidence>
<protein>
    <recommendedName>
        <fullName evidence="3">Subtilisin inhibitor domain-containing protein</fullName>
    </recommendedName>
</protein>
<dbReference type="Proteomes" id="UP000575985">
    <property type="component" value="Unassembled WGS sequence"/>
</dbReference>
<gene>
    <name evidence="1" type="ORF">HNR12_001856</name>
</gene>
<comment type="caution">
    <text evidence="1">The sequence shown here is derived from an EMBL/GenBank/DDBJ whole genome shotgun (WGS) entry which is preliminary data.</text>
</comment>
<dbReference type="GO" id="GO:0004867">
    <property type="term" value="F:serine-type endopeptidase inhibitor activity"/>
    <property type="evidence" value="ECO:0007669"/>
    <property type="project" value="InterPro"/>
</dbReference>
<dbReference type="RefSeq" id="WP_179767075.1">
    <property type="nucleotide sequence ID" value="NZ_JACCFO010000001.1"/>
</dbReference>
<dbReference type="InterPro" id="IPR036819">
    <property type="entry name" value="Subtilisin_inhibitor-like_sf"/>
</dbReference>
<reference evidence="1 2" key="1">
    <citation type="submission" date="2020-07" db="EMBL/GenBank/DDBJ databases">
        <title>Sequencing the genomes of 1000 actinobacteria strains.</title>
        <authorList>
            <person name="Klenk H.-P."/>
        </authorList>
    </citation>
    <scope>NUCLEOTIDE SEQUENCE [LARGE SCALE GENOMIC DNA]</scope>
    <source>
        <strain evidence="1 2">DSM 45927</strain>
    </source>
</reference>
<accession>A0A853BJD6</accession>
<dbReference type="SUPFAM" id="SSF55399">
    <property type="entry name" value="Subtilisin inhibitor"/>
    <property type="match status" value="1"/>
</dbReference>
<evidence type="ECO:0008006" key="3">
    <source>
        <dbReference type="Google" id="ProtNLM"/>
    </source>
</evidence>
<dbReference type="EMBL" id="JACCFO010000001">
    <property type="protein sequence ID" value="NYI95579.1"/>
    <property type="molecule type" value="Genomic_DNA"/>
</dbReference>
<evidence type="ECO:0000313" key="1">
    <source>
        <dbReference type="EMBL" id="NYI95579.1"/>
    </source>
</evidence>
<dbReference type="AlphaFoldDB" id="A0A853BJD6"/>
<name>A0A853BJD6_9ACTN</name>